<dbReference type="HOGENOM" id="CLU_113441_4_3_10"/>
<keyword evidence="6" id="KW-0694">RNA-binding</keyword>
<evidence type="ECO:0000256" key="3">
    <source>
        <dbReference type="ARBA" id="ARBA00023274"/>
    </source>
</evidence>
<evidence type="ECO:0000256" key="1">
    <source>
        <dbReference type="ARBA" id="ARBA00009512"/>
    </source>
</evidence>
<dbReference type="InterPro" id="IPR000529">
    <property type="entry name" value="Ribosomal_bS6"/>
</dbReference>
<dbReference type="GO" id="GO:0006412">
    <property type="term" value="P:translation"/>
    <property type="evidence" value="ECO:0007669"/>
    <property type="project" value="UniProtKB-UniRule"/>
</dbReference>
<dbReference type="STRING" id="595499.SMDSEM_174"/>
<dbReference type="KEGG" id="sms:SMDSEM_174"/>
<gene>
    <name evidence="6 7" type="primary">rpsF</name>
    <name evidence="7" type="ordered locus">SMDSEM_174</name>
</gene>
<dbReference type="InterPro" id="IPR020814">
    <property type="entry name" value="Ribosomal_S6_plastid/chlpt"/>
</dbReference>
<dbReference type="PANTHER" id="PTHR21011">
    <property type="entry name" value="MITOCHONDRIAL 28S RIBOSOMAL PROTEIN S6"/>
    <property type="match status" value="1"/>
</dbReference>
<keyword evidence="6" id="KW-0699">rRNA-binding</keyword>
<evidence type="ECO:0000256" key="4">
    <source>
        <dbReference type="ARBA" id="ARBA00035104"/>
    </source>
</evidence>
<keyword evidence="2 6" id="KW-0689">Ribosomal protein</keyword>
<organism evidence="7 8">
    <name type="scientific">Karelsulcia muelleri (strain SMDSEM)</name>
    <name type="common">Sulcia muelleri</name>
    <dbReference type="NCBI Taxonomy" id="595499"/>
    <lineage>
        <taxon>Bacteria</taxon>
        <taxon>Pseudomonadati</taxon>
        <taxon>Bacteroidota</taxon>
        <taxon>Flavobacteriia</taxon>
        <taxon>Flavobacteriales</taxon>
        <taxon>Candidatus Karelsulcia</taxon>
    </lineage>
</organism>
<protein>
    <recommendedName>
        <fullName evidence="5 6">Small ribosomal subunit protein bS6</fullName>
    </recommendedName>
</protein>
<dbReference type="InterPro" id="IPR014717">
    <property type="entry name" value="Transl_elong_EF1B/ribsomal_bS6"/>
</dbReference>
<dbReference type="NCBIfam" id="TIGR00166">
    <property type="entry name" value="S6"/>
    <property type="match status" value="1"/>
</dbReference>
<name>C7LKB5_KARMS</name>
<dbReference type="GO" id="GO:1990904">
    <property type="term" value="C:ribonucleoprotein complex"/>
    <property type="evidence" value="ECO:0007669"/>
    <property type="project" value="UniProtKB-KW"/>
</dbReference>
<dbReference type="Proteomes" id="UP000008074">
    <property type="component" value="Chromosome"/>
</dbReference>
<dbReference type="CDD" id="cd00473">
    <property type="entry name" value="bS6"/>
    <property type="match status" value="1"/>
</dbReference>
<comment type="similarity">
    <text evidence="1 6">Belongs to the bacterial ribosomal protein bS6 family.</text>
</comment>
<evidence type="ECO:0000256" key="5">
    <source>
        <dbReference type="ARBA" id="ARBA00035294"/>
    </source>
</evidence>
<dbReference type="GO" id="GO:0005737">
    <property type="term" value="C:cytoplasm"/>
    <property type="evidence" value="ECO:0007669"/>
    <property type="project" value="UniProtKB-ARBA"/>
</dbReference>
<dbReference type="AlphaFoldDB" id="C7LKB5"/>
<evidence type="ECO:0000313" key="7">
    <source>
        <dbReference type="EMBL" id="ACU52877.1"/>
    </source>
</evidence>
<dbReference type="Gene3D" id="3.30.70.60">
    <property type="match status" value="1"/>
</dbReference>
<dbReference type="PANTHER" id="PTHR21011:SF1">
    <property type="entry name" value="SMALL RIBOSOMAL SUBUNIT PROTEIN BS6M"/>
    <property type="match status" value="1"/>
</dbReference>
<proteinExistence type="inferred from homology"/>
<reference evidence="7 8" key="1">
    <citation type="journal article" date="2009" name="Proc. Natl. Acad. Sci. U.S.A.">
        <title>Convergent evolution of metabolic roles in bacterial co-symbionts of insects.</title>
        <authorList>
            <person name="McCutcheon J.P."/>
            <person name="McDonald B.R."/>
            <person name="Moran N.A."/>
        </authorList>
    </citation>
    <scope>NUCLEOTIDE SEQUENCE [LARGE SCALE GENOMIC DNA]</scope>
    <source>
        <strain evidence="7 8">SMDSEM</strain>
    </source>
</reference>
<evidence type="ECO:0000256" key="2">
    <source>
        <dbReference type="ARBA" id="ARBA00022980"/>
    </source>
</evidence>
<dbReference type="InterPro" id="IPR035980">
    <property type="entry name" value="Ribosomal_bS6_sf"/>
</dbReference>
<keyword evidence="3 6" id="KW-0687">Ribonucleoprotein</keyword>
<dbReference type="GO" id="GO:0005840">
    <property type="term" value="C:ribosome"/>
    <property type="evidence" value="ECO:0007669"/>
    <property type="project" value="UniProtKB-KW"/>
</dbReference>
<accession>C7LKB5</accession>
<dbReference type="GO" id="GO:0003735">
    <property type="term" value="F:structural constituent of ribosome"/>
    <property type="evidence" value="ECO:0007669"/>
    <property type="project" value="InterPro"/>
</dbReference>
<evidence type="ECO:0000313" key="8">
    <source>
        <dbReference type="Proteomes" id="UP000008074"/>
    </source>
</evidence>
<evidence type="ECO:0000256" key="6">
    <source>
        <dbReference type="HAMAP-Rule" id="MF_00360"/>
    </source>
</evidence>
<comment type="function">
    <text evidence="4 6">Binds together with bS18 to 16S ribosomal RNA.</text>
</comment>
<dbReference type="HAMAP" id="MF_00360">
    <property type="entry name" value="Ribosomal_bS6"/>
    <property type="match status" value="1"/>
</dbReference>
<dbReference type="GO" id="GO:0070181">
    <property type="term" value="F:small ribosomal subunit rRNA binding"/>
    <property type="evidence" value="ECO:0007669"/>
    <property type="project" value="TreeGrafter"/>
</dbReference>
<dbReference type="Pfam" id="PF01250">
    <property type="entry name" value="Ribosomal_S6"/>
    <property type="match status" value="1"/>
</dbReference>
<dbReference type="EMBL" id="CP001605">
    <property type="protein sequence ID" value="ACU52877.1"/>
    <property type="molecule type" value="Genomic_DNA"/>
</dbReference>
<dbReference type="SUPFAM" id="SSF54995">
    <property type="entry name" value="Ribosomal protein S6"/>
    <property type="match status" value="1"/>
</dbReference>
<sequence length="122" mass="14643">MKYETVLVITPVLSEEQIKLTTSNYINFLIDKKAKLIFQENWGLKKLAYPIQNKTSGCYHIIYFLAKPKLILNLKWKLLRDEKIMRFLIIKINDEALLFFIKNKPQLILENDLDFKKKLYYI</sequence>